<name>A0A854QLR0_CRYNE</name>
<evidence type="ECO:0000256" key="1">
    <source>
        <dbReference type="SAM" id="MobiDB-lite"/>
    </source>
</evidence>
<dbReference type="InterPro" id="IPR036322">
    <property type="entry name" value="WD40_repeat_dom_sf"/>
</dbReference>
<dbReference type="OrthoDB" id="2565097at2759"/>
<evidence type="ECO:0008006" key="4">
    <source>
        <dbReference type="Google" id="ProtNLM"/>
    </source>
</evidence>
<dbReference type="AlphaFoldDB" id="A0A854QLR0"/>
<evidence type="ECO:0000313" key="2">
    <source>
        <dbReference type="EMBL" id="OXG23909.1"/>
    </source>
</evidence>
<dbReference type="InterPro" id="IPR015943">
    <property type="entry name" value="WD40/YVTN_repeat-like_dom_sf"/>
</dbReference>
<feature type="compositionally biased region" description="Basic and acidic residues" evidence="1">
    <location>
        <begin position="421"/>
        <end position="437"/>
    </location>
</feature>
<feature type="compositionally biased region" description="Low complexity" evidence="1">
    <location>
        <begin position="448"/>
        <end position="466"/>
    </location>
</feature>
<comment type="caution">
    <text evidence="2">The sequence shown here is derived from an EMBL/GenBank/DDBJ whole genome shotgun (WGS) entry which is preliminary data.</text>
</comment>
<dbReference type="EMBL" id="AMKT01000034">
    <property type="protein sequence ID" value="OXG23909.1"/>
    <property type="molecule type" value="Genomic_DNA"/>
</dbReference>
<organism evidence="2 3">
    <name type="scientific">Cryptococcus neoformans Tu259-1</name>
    <dbReference type="NCBI Taxonomy" id="1230072"/>
    <lineage>
        <taxon>Eukaryota</taxon>
        <taxon>Fungi</taxon>
        <taxon>Dikarya</taxon>
        <taxon>Basidiomycota</taxon>
        <taxon>Agaricomycotina</taxon>
        <taxon>Tremellomycetes</taxon>
        <taxon>Tremellales</taxon>
        <taxon>Cryptococcaceae</taxon>
        <taxon>Cryptococcus</taxon>
        <taxon>Cryptococcus neoformans species complex</taxon>
    </lineage>
</organism>
<dbReference type="Proteomes" id="UP000199727">
    <property type="component" value="Unassembled WGS sequence"/>
</dbReference>
<reference evidence="2 3" key="1">
    <citation type="submission" date="2017-06" db="EMBL/GenBank/DDBJ databases">
        <title>Global population genomics of the pathogenic fungus Cryptococcus neoformans var. grubii.</title>
        <authorList>
            <person name="Cuomo C."/>
            <person name="Litvintseva A."/>
            <person name="Chen Y."/>
            <person name="Young S."/>
            <person name="Zeng Q."/>
            <person name="Chapman S."/>
            <person name="Gujja S."/>
            <person name="Saif S."/>
            <person name="Birren B."/>
        </authorList>
    </citation>
    <scope>NUCLEOTIDE SEQUENCE [LARGE SCALE GENOMIC DNA]</scope>
    <source>
        <strain evidence="2 3">Tu259-1</strain>
    </source>
</reference>
<accession>A0A854QLR0</accession>
<feature type="compositionally biased region" description="Basic and acidic residues" evidence="1">
    <location>
        <begin position="393"/>
        <end position="410"/>
    </location>
</feature>
<feature type="region of interest" description="Disordered" evidence="1">
    <location>
        <begin position="358"/>
        <end position="481"/>
    </location>
</feature>
<proteinExistence type="predicted"/>
<dbReference type="SUPFAM" id="SSF50978">
    <property type="entry name" value="WD40 repeat-like"/>
    <property type="match status" value="1"/>
</dbReference>
<sequence length="569" mass="62154">MSSITLLGTHASYLSLSTLSKPFSSSLAPTSVTLPLPSRFPRNTNPAVAISPSGHIFLYNSESSFVWEYDSEGRRISEIALGKGEKIRRVACWENRVVLSVGKQVRVMMKEYEGKVGKWHCCKELEGPGGNIIALCTDGRLLAVGSEAGELLVFEINTGSMISLPLNEDFSGPISSSITFSPSLPNTLVIPSSTTPTLLRITLPVPLDASSPQLQLIRPFTPSIDAPIANLAFSPVTVTSSGEKKGGLCALVADEEVVLVGLDREKPGLGKRVEFGRKVDGLGFLDGATLGARTVSGSLLIKDLRALDKAPVEMSLKNPILSAQVMPAAPPPPRPRVSMASITSASHRSTLAEMNNNLPAHQDTHDVKGKGKAPLRQIKEEVPQLRTVSTSALEDRERAGRREQRKDRRSISGPVSTTNQRGERGVRHSDVGSKPKVIEAIQEESEQSENVAGPSSGRQGQPSSAPLLSEPQEERYKEEPSIDLTWALRPSAPRTHLPTMPIEKEITDKEKIAELRREIGNLQLDMLRMGRTFRNEIRQAVQPLGEEIRRNREIIEEQRQEIARLRAGR</sequence>
<protein>
    <recommendedName>
        <fullName evidence="4">WD40 repeat-like protein</fullName>
    </recommendedName>
</protein>
<dbReference type="Gene3D" id="2.130.10.10">
    <property type="entry name" value="YVTN repeat-like/Quinoprotein amine dehydrogenase"/>
    <property type="match status" value="1"/>
</dbReference>
<gene>
    <name evidence="2" type="ORF">C361_02451</name>
</gene>
<evidence type="ECO:0000313" key="3">
    <source>
        <dbReference type="Proteomes" id="UP000199727"/>
    </source>
</evidence>